<dbReference type="GO" id="GO:0003723">
    <property type="term" value="F:RNA binding"/>
    <property type="evidence" value="ECO:0007669"/>
    <property type="project" value="TreeGrafter"/>
</dbReference>
<feature type="domain" description="RAP" evidence="3">
    <location>
        <begin position="617"/>
        <end position="676"/>
    </location>
</feature>
<dbReference type="PANTHER" id="PTHR21228:SF40">
    <property type="entry name" value="LD45607P"/>
    <property type="match status" value="1"/>
</dbReference>
<protein>
    <recommendedName>
        <fullName evidence="3">RAP domain-containing protein</fullName>
    </recommendedName>
</protein>
<dbReference type="PANTHER" id="PTHR21228">
    <property type="entry name" value="FAST LEU-RICH DOMAIN-CONTAINING"/>
    <property type="match status" value="1"/>
</dbReference>
<feature type="region of interest" description="Disordered" evidence="1">
    <location>
        <begin position="73"/>
        <end position="128"/>
    </location>
</feature>
<dbReference type="SMART" id="SM00952">
    <property type="entry name" value="RAP"/>
    <property type="match status" value="1"/>
</dbReference>
<evidence type="ECO:0000259" key="3">
    <source>
        <dbReference type="PROSITE" id="PS51286"/>
    </source>
</evidence>
<dbReference type="EMBL" id="BDRX01000106">
    <property type="protein sequence ID" value="GBF97714.1"/>
    <property type="molecule type" value="Genomic_DNA"/>
</dbReference>
<dbReference type="InterPro" id="IPR050870">
    <property type="entry name" value="FAST_kinase"/>
</dbReference>
<evidence type="ECO:0000256" key="1">
    <source>
        <dbReference type="SAM" id="MobiDB-lite"/>
    </source>
</evidence>
<dbReference type="GO" id="GO:0044528">
    <property type="term" value="P:regulation of mitochondrial mRNA stability"/>
    <property type="evidence" value="ECO:0007669"/>
    <property type="project" value="TreeGrafter"/>
</dbReference>
<dbReference type="InterPro" id="IPR013584">
    <property type="entry name" value="RAP"/>
</dbReference>
<dbReference type="Proteomes" id="UP000247498">
    <property type="component" value="Unassembled WGS sequence"/>
</dbReference>
<evidence type="ECO:0000313" key="5">
    <source>
        <dbReference type="Proteomes" id="UP000247498"/>
    </source>
</evidence>
<feature type="signal peptide" evidence="2">
    <location>
        <begin position="1"/>
        <end position="24"/>
    </location>
</feature>
<proteinExistence type="predicted"/>
<feature type="compositionally biased region" description="Gly residues" evidence="1">
    <location>
        <begin position="109"/>
        <end position="124"/>
    </location>
</feature>
<reference evidence="4 5" key="1">
    <citation type="journal article" date="2018" name="Sci. Rep.">
        <title>Raphidocelis subcapitata (=Pseudokirchneriella subcapitata) provides an insight into genome evolution and environmental adaptations in the Sphaeropleales.</title>
        <authorList>
            <person name="Suzuki S."/>
            <person name="Yamaguchi H."/>
            <person name="Nakajima N."/>
            <person name="Kawachi M."/>
        </authorList>
    </citation>
    <scope>NUCLEOTIDE SEQUENCE [LARGE SCALE GENOMIC DNA]</scope>
    <source>
        <strain evidence="4 5">NIES-35</strain>
    </source>
</reference>
<dbReference type="PROSITE" id="PS51286">
    <property type="entry name" value="RAP"/>
    <property type="match status" value="1"/>
</dbReference>
<feature type="region of interest" description="Disordered" evidence="1">
    <location>
        <begin position="687"/>
        <end position="709"/>
    </location>
</feature>
<accession>A0A2V0PCY8</accession>
<feature type="compositionally biased region" description="Gly residues" evidence="1">
    <location>
        <begin position="689"/>
        <end position="702"/>
    </location>
</feature>
<dbReference type="GO" id="GO:0009507">
    <property type="term" value="C:chloroplast"/>
    <property type="evidence" value="ECO:0007669"/>
    <property type="project" value="GOC"/>
</dbReference>
<comment type="caution">
    <text evidence="4">The sequence shown here is derived from an EMBL/GenBank/DDBJ whole genome shotgun (WGS) entry which is preliminary data.</text>
</comment>
<gene>
    <name evidence="4" type="ORF">Rsub_10878</name>
</gene>
<feature type="compositionally biased region" description="Low complexity" evidence="1">
    <location>
        <begin position="73"/>
        <end position="108"/>
    </location>
</feature>
<organism evidence="4 5">
    <name type="scientific">Raphidocelis subcapitata</name>
    <dbReference type="NCBI Taxonomy" id="307507"/>
    <lineage>
        <taxon>Eukaryota</taxon>
        <taxon>Viridiplantae</taxon>
        <taxon>Chlorophyta</taxon>
        <taxon>core chlorophytes</taxon>
        <taxon>Chlorophyceae</taxon>
        <taxon>CS clade</taxon>
        <taxon>Sphaeropleales</taxon>
        <taxon>Selenastraceae</taxon>
        <taxon>Raphidocelis</taxon>
    </lineage>
</organism>
<feature type="chain" id="PRO_5015900763" description="RAP domain-containing protein" evidence="2">
    <location>
        <begin position="25"/>
        <end position="709"/>
    </location>
</feature>
<dbReference type="InParanoid" id="A0A2V0PCY8"/>
<dbReference type="GO" id="GO:0035770">
    <property type="term" value="C:ribonucleoprotein granule"/>
    <property type="evidence" value="ECO:0007669"/>
    <property type="project" value="TreeGrafter"/>
</dbReference>
<dbReference type="GO" id="GO:0005759">
    <property type="term" value="C:mitochondrial matrix"/>
    <property type="evidence" value="ECO:0007669"/>
    <property type="project" value="TreeGrafter"/>
</dbReference>
<evidence type="ECO:0000313" key="4">
    <source>
        <dbReference type="EMBL" id="GBF97714.1"/>
    </source>
</evidence>
<dbReference type="Pfam" id="PF08373">
    <property type="entry name" value="RAP"/>
    <property type="match status" value="1"/>
</dbReference>
<keyword evidence="5" id="KW-1185">Reference proteome</keyword>
<dbReference type="GO" id="GO:0000963">
    <property type="term" value="P:mitochondrial RNA processing"/>
    <property type="evidence" value="ECO:0007669"/>
    <property type="project" value="TreeGrafter"/>
</dbReference>
<evidence type="ECO:0000256" key="2">
    <source>
        <dbReference type="SAM" id="SignalP"/>
    </source>
</evidence>
<dbReference type="AlphaFoldDB" id="A0A2V0PCY8"/>
<keyword evidence="2" id="KW-0732">Signal</keyword>
<dbReference type="GO" id="GO:1901259">
    <property type="term" value="P:chloroplast rRNA processing"/>
    <property type="evidence" value="ECO:0007669"/>
    <property type="project" value="TreeGrafter"/>
</dbReference>
<name>A0A2V0PCY8_9CHLO</name>
<dbReference type="OrthoDB" id="548812at2759"/>
<sequence length="709" mass="73094">MRGPFRALAGAVAAVRTLLDTGSACGAVQQGLPCWRARNAPAGVAGQWLQQTSGHGVGPPPCVRSLHSTAAIGSGSSTTATADQKQRQQQQHQPPQQQAHSSHSLGRSAGSGGGGGRGRAGGSGTIAPPLLTARIKGADSLSALQQLEAEHGGGFNHIHAAAAFTRTAHLVSSGAARPLDAHPLLQRLSARLRRLFDDCDTRQHANTLWACGKTAYVDAALLDACFERLAAGVADAAPQGLANALYAAALLQAADYGVDRQQATQLLSALVTQRQAATPQALANTLWAAATLQLVVPEQQAAQLLSALVAQRQAATPQALANALWAAATLQLAVPEHQAAQLLSALVAQRQAATPQDISNALWAMAKQWSNAAPPDVEAALLRLAAAVDERLVAAMNGQGVSNSMWALSQLGLRPALLTQRLAAAAVPLAPAMNPQDLANTAAAAARLGVGSARLFAALAGAAGRQAQGFTTQALCNLAWALAIADQRQLAGVVVALAQRAATAAVWAQTVAEDHCQLHQVHLWLLDGQRADSGSGSSSSGLAGALTAAQLQQCKEAWEAALQEAAQQDCRSAFERSVFECARRLPGLADCRQEARTPDGAFSVDVAALHAGSGLRLAIEADGPTHFLRPGREVSGDTLARNRALSARGCVVVSVPYWEWAKVQRDGRKAAAYLSQAVEDAVARWRQQGGSGSGGGNVGGRSGEAAPAA</sequence>